<comment type="caution">
    <text evidence="1">The sequence shown here is derived from an EMBL/GenBank/DDBJ whole genome shotgun (WGS) entry which is preliminary data.</text>
</comment>
<dbReference type="EMBL" id="LJZO01000060">
    <property type="protein sequence ID" value="ROV89157.1"/>
    <property type="molecule type" value="Genomic_DNA"/>
</dbReference>
<keyword evidence="2" id="KW-1185">Reference proteome</keyword>
<evidence type="ECO:0000313" key="2">
    <source>
        <dbReference type="Proteomes" id="UP000284375"/>
    </source>
</evidence>
<sequence length="64" mass="6616">MSPGISVSAAVVTARDTAQQRGACNLQRMTTWTGAVFRSAICSEFPCNLLALSNGIATARIAGT</sequence>
<evidence type="ECO:0000313" key="1">
    <source>
        <dbReference type="EMBL" id="ROV89157.1"/>
    </source>
</evidence>
<protein>
    <submittedName>
        <fullName evidence="1">Uncharacterized protein</fullName>
    </submittedName>
</protein>
<reference evidence="1 2" key="1">
    <citation type="submission" date="2015-09" db="EMBL/GenBank/DDBJ databases">
        <title>Host preference determinants of Valsa canker pathogens revealed by comparative genomics.</title>
        <authorList>
            <person name="Yin Z."/>
            <person name="Huang L."/>
        </authorList>
    </citation>
    <scope>NUCLEOTIDE SEQUENCE [LARGE SCALE GENOMIC DNA]</scope>
    <source>
        <strain evidence="1 2">YSFL</strain>
    </source>
</reference>
<name>A0A423VED5_CYTCH</name>
<accession>A0A423VED5</accession>
<dbReference type="Proteomes" id="UP000284375">
    <property type="component" value="Unassembled WGS sequence"/>
</dbReference>
<dbReference type="AlphaFoldDB" id="A0A423VED5"/>
<proteinExistence type="predicted"/>
<gene>
    <name evidence="1" type="ORF">VSDG_08833</name>
</gene>
<organism evidence="1 2">
    <name type="scientific">Cytospora chrysosperma</name>
    <name type="common">Cytospora canker fungus</name>
    <name type="synonym">Sphaeria chrysosperma</name>
    <dbReference type="NCBI Taxonomy" id="252740"/>
    <lineage>
        <taxon>Eukaryota</taxon>
        <taxon>Fungi</taxon>
        <taxon>Dikarya</taxon>
        <taxon>Ascomycota</taxon>
        <taxon>Pezizomycotina</taxon>
        <taxon>Sordariomycetes</taxon>
        <taxon>Sordariomycetidae</taxon>
        <taxon>Diaporthales</taxon>
        <taxon>Cytosporaceae</taxon>
        <taxon>Cytospora</taxon>
    </lineage>
</organism>